<keyword evidence="3" id="KW-1185">Reference proteome</keyword>
<dbReference type="KEGG" id="abra:BN85315200"/>
<evidence type="ECO:0000313" key="3">
    <source>
        <dbReference type="Proteomes" id="UP000032737"/>
    </source>
</evidence>
<evidence type="ECO:0000256" key="1">
    <source>
        <dbReference type="SAM" id="Phobius"/>
    </source>
</evidence>
<reference evidence="2 3" key="1">
    <citation type="journal article" date="2013" name="J. Mol. Microbiol. Biotechnol.">
        <title>Analysis of the Complete Genomes of Acholeplasma brassicae , A. palmae and A. laidlawii and Their Comparison to the Obligate Parasites from ' Candidatus Phytoplasma'.</title>
        <authorList>
            <person name="Kube M."/>
            <person name="Siewert C."/>
            <person name="Migdoll A.M."/>
            <person name="Duduk B."/>
            <person name="Holz S."/>
            <person name="Rabus R."/>
            <person name="Seemuller E."/>
            <person name="Mitrovic J."/>
            <person name="Muller I."/>
            <person name="Buttner C."/>
            <person name="Reinhardt R."/>
        </authorList>
    </citation>
    <scope>NUCLEOTIDE SEQUENCE [LARGE SCALE GENOMIC DNA]</scope>
    <source>
        <strain evidence="3">0502</strain>
    </source>
</reference>
<sequence length="282" mass="32520">MRKQNTLIIIIFLVVGTLVLASAITMLFFGEALAARFDVIGIRVATLFVAFSSFLSSMIFSLLILMHNKTVVKYNDDTNRRAELFREQQFASSNYSIIEFMDRMLIYPESTRYIDRLVVRKSMLFHMIEQSINEQDVLKKPEDFLFFSLKIPYRITEGKIVSSITFDRLKFERNGNTYEFITPKPEQTSRTFLLYNEHTKRNNVIINLIVKKDADFFNKASINLFSKIKISINITSILGVLVKGVSELYFTNPEQIEGDGSNTYKINSANFTLTEMPSIVKS</sequence>
<keyword evidence="1" id="KW-1133">Transmembrane helix</keyword>
<gene>
    <name evidence="2" type="ORF">BN85315200</name>
</gene>
<feature type="transmembrane region" description="Helical" evidence="1">
    <location>
        <begin position="7"/>
        <end position="28"/>
    </location>
</feature>
<evidence type="ECO:0000313" key="2">
    <source>
        <dbReference type="EMBL" id="CCV66541.1"/>
    </source>
</evidence>
<accession>U4KQ62</accession>
<feature type="transmembrane region" description="Helical" evidence="1">
    <location>
        <begin position="40"/>
        <end position="65"/>
    </location>
</feature>
<proteinExistence type="predicted"/>
<name>U4KQ62_9MOLU</name>
<dbReference type="RefSeq" id="WP_030005398.1">
    <property type="nucleotide sequence ID" value="NC_022549.1"/>
</dbReference>
<protein>
    <submittedName>
        <fullName evidence="2">Uncharacterized protein</fullName>
    </submittedName>
</protein>
<dbReference type="Proteomes" id="UP000032737">
    <property type="component" value="Chromosome"/>
</dbReference>
<keyword evidence="1" id="KW-0812">Transmembrane</keyword>
<organism evidence="2 3">
    <name type="scientific">Acholeplasma brassicae</name>
    <dbReference type="NCBI Taxonomy" id="61635"/>
    <lineage>
        <taxon>Bacteria</taxon>
        <taxon>Bacillati</taxon>
        <taxon>Mycoplasmatota</taxon>
        <taxon>Mollicutes</taxon>
        <taxon>Acholeplasmatales</taxon>
        <taxon>Acholeplasmataceae</taxon>
        <taxon>Acholeplasma</taxon>
    </lineage>
</organism>
<dbReference type="HOGENOM" id="CLU_978698_0_0_14"/>
<dbReference type="AlphaFoldDB" id="U4KQ62"/>
<dbReference type="OrthoDB" id="384454at2"/>
<dbReference type="EMBL" id="FO681348">
    <property type="protein sequence ID" value="CCV66541.1"/>
    <property type="molecule type" value="Genomic_DNA"/>
</dbReference>
<keyword evidence="1" id="KW-0472">Membrane</keyword>